<protein>
    <recommendedName>
        <fullName evidence="4">SoxXA-binding protein SoxK</fullName>
    </recommendedName>
</protein>
<accession>A0A858Q4P6</accession>
<gene>
    <name evidence="2" type="ORF">GNH96_01125</name>
</gene>
<organism evidence="2 3">
    <name type="scientific">Methylococcus geothermalis</name>
    <dbReference type="NCBI Taxonomy" id="2681310"/>
    <lineage>
        <taxon>Bacteria</taxon>
        <taxon>Pseudomonadati</taxon>
        <taxon>Pseudomonadota</taxon>
        <taxon>Gammaproteobacteria</taxon>
        <taxon>Methylococcales</taxon>
        <taxon>Methylococcaceae</taxon>
        <taxon>Methylococcus</taxon>
    </lineage>
</organism>
<sequence>MKIQNALSKFAALLVAGSLSFGAFAAESPEGVRQVTAEALKVAQEALSQAKAGEKDAALASAKLYRQKAKEITGGGAGPSLSKAMTAAKEAASDLEAGNNDAAIEKLTDVVNRMTVINKETK</sequence>
<proteinExistence type="predicted"/>
<evidence type="ECO:0000313" key="3">
    <source>
        <dbReference type="Proteomes" id="UP000503004"/>
    </source>
</evidence>
<evidence type="ECO:0000313" key="2">
    <source>
        <dbReference type="EMBL" id="QJD28706.1"/>
    </source>
</evidence>
<evidence type="ECO:0008006" key="4">
    <source>
        <dbReference type="Google" id="ProtNLM"/>
    </source>
</evidence>
<dbReference type="AlphaFoldDB" id="A0A858Q4P6"/>
<dbReference type="KEGG" id="metu:GNH96_01125"/>
<dbReference type="Proteomes" id="UP000503004">
    <property type="component" value="Chromosome"/>
</dbReference>
<dbReference type="EMBL" id="CP046565">
    <property type="protein sequence ID" value="QJD28706.1"/>
    <property type="molecule type" value="Genomic_DNA"/>
</dbReference>
<feature type="signal peptide" evidence="1">
    <location>
        <begin position="1"/>
        <end position="25"/>
    </location>
</feature>
<keyword evidence="3" id="KW-1185">Reference proteome</keyword>
<name>A0A858Q4P6_9GAMM</name>
<evidence type="ECO:0000256" key="1">
    <source>
        <dbReference type="SAM" id="SignalP"/>
    </source>
</evidence>
<reference evidence="3" key="1">
    <citation type="submission" date="2019-12" db="EMBL/GenBank/DDBJ databases">
        <authorList>
            <person name="Awala S.I."/>
            <person name="Rhee S.K."/>
        </authorList>
    </citation>
    <scope>NUCLEOTIDE SEQUENCE [LARGE SCALE GENOMIC DNA]</scope>
    <source>
        <strain evidence="3">IM1</strain>
    </source>
</reference>
<keyword evidence="1" id="KW-0732">Signal</keyword>
<feature type="chain" id="PRO_5032975104" description="SoxXA-binding protein SoxK" evidence="1">
    <location>
        <begin position="26"/>
        <end position="122"/>
    </location>
</feature>